<comment type="similarity">
    <text evidence="1">Belongs to the dynein light chain Tctex-type family.</text>
</comment>
<dbReference type="KEGG" id="dci:103511540"/>
<evidence type="ECO:0000313" key="4">
    <source>
        <dbReference type="RefSeq" id="XP_026681090.1"/>
    </source>
</evidence>
<dbReference type="CDD" id="cd21451">
    <property type="entry name" value="DLC-like_TCTEX1D"/>
    <property type="match status" value="1"/>
</dbReference>
<dbReference type="Proteomes" id="UP000079169">
    <property type="component" value="Unplaced"/>
</dbReference>
<proteinExistence type="inferred from homology"/>
<dbReference type="PaxDb" id="121845-A0A3Q0J2Y1"/>
<dbReference type="RefSeq" id="XP_026681090.1">
    <property type="nucleotide sequence ID" value="XM_026825289.1"/>
</dbReference>
<name>A0A3Q0J2Y1_DIACI</name>
<feature type="region of interest" description="Disordered" evidence="2">
    <location>
        <begin position="1"/>
        <end position="67"/>
    </location>
</feature>
<dbReference type="InterPro" id="IPR005334">
    <property type="entry name" value="Tctex-1-like"/>
</dbReference>
<dbReference type="GeneID" id="103511540"/>
<sequence length="231" mass="27042">MSKSKPPFNPLDAKSIDFEQLEDFGTSKDESSSEEDEEEHEVEDTSIDLAEDEALDEMDERGRKRVGFADETKSKLDELKVPDKDLQILRQKKKKRVKPKRTVLNTYRIWSVHPFDASIVEALVKKVFSLYLKEERPYPRLPRKAYKKALQVSTKIRDAIKKLKFERFKTVVLVDLIEKPEVSETDHFHTTPSYVSGYRTINDIKQDRIVPAIWENKYFVCSCIVFGFYVE</sequence>
<evidence type="ECO:0000313" key="3">
    <source>
        <dbReference type="Proteomes" id="UP000079169"/>
    </source>
</evidence>
<reference evidence="4" key="1">
    <citation type="submission" date="2025-08" db="UniProtKB">
        <authorList>
            <consortium name="RefSeq"/>
        </authorList>
    </citation>
    <scope>IDENTIFICATION</scope>
</reference>
<dbReference type="InterPro" id="IPR038586">
    <property type="entry name" value="Tctex-1-like_sf"/>
</dbReference>
<gene>
    <name evidence="4" type="primary">LOC103511540</name>
</gene>
<accession>A0A3Q0J2Y1</accession>
<evidence type="ECO:0000256" key="2">
    <source>
        <dbReference type="SAM" id="MobiDB-lite"/>
    </source>
</evidence>
<dbReference type="Gene3D" id="3.30.1140.40">
    <property type="entry name" value="Tctex-1"/>
    <property type="match status" value="1"/>
</dbReference>
<evidence type="ECO:0000256" key="1">
    <source>
        <dbReference type="ARBA" id="ARBA00005361"/>
    </source>
</evidence>
<dbReference type="Pfam" id="PF03645">
    <property type="entry name" value="Tctex-1"/>
    <property type="match status" value="1"/>
</dbReference>
<protein>
    <submittedName>
        <fullName evidence="4">Tctex1 domain-containing protein 1-like</fullName>
    </submittedName>
</protein>
<dbReference type="AlphaFoldDB" id="A0A3Q0J2Y1"/>
<keyword evidence="3" id="KW-1185">Reference proteome</keyword>
<organism evidence="3 4">
    <name type="scientific">Diaphorina citri</name>
    <name type="common">Asian citrus psyllid</name>
    <dbReference type="NCBI Taxonomy" id="121845"/>
    <lineage>
        <taxon>Eukaryota</taxon>
        <taxon>Metazoa</taxon>
        <taxon>Ecdysozoa</taxon>
        <taxon>Arthropoda</taxon>
        <taxon>Hexapoda</taxon>
        <taxon>Insecta</taxon>
        <taxon>Pterygota</taxon>
        <taxon>Neoptera</taxon>
        <taxon>Paraneoptera</taxon>
        <taxon>Hemiptera</taxon>
        <taxon>Sternorrhyncha</taxon>
        <taxon>Psylloidea</taxon>
        <taxon>Psyllidae</taxon>
        <taxon>Diaphorininae</taxon>
        <taxon>Diaphorina</taxon>
    </lineage>
</organism>
<feature type="compositionally biased region" description="Acidic residues" evidence="2">
    <location>
        <begin position="32"/>
        <end position="59"/>
    </location>
</feature>
<dbReference type="OrthoDB" id="10248487at2759"/>